<evidence type="ECO:0000313" key="5">
    <source>
        <dbReference type="EMBL" id="TPD65829.1"/>
    </source>
</evidence>
<keyword evidence="1" id="KW-0805">Transcription regulation</keyword>
<dbReference type="OrthoDB" id="1156172at2"/>
<dbReference type="Pfam" id="PF12833">
    <property type="entry name" value="HTH_18"/>
    <property type="match status" value="1"/>
</dbReference>
<keyword evidence="6" id="KW-1185">Reference proteome</keyword>
<dbReference type="Proteomes" id="UP000319175">
    <property type="component" value="Unassembled WGS sequence"/>
</dbReference>
<protein>
    <submittedName>
        <fullName evidence="5">Helix-turn-helix transcriptional regulator</fullName>
    </submittedName>
</protein>
<evidence type="ECO:0000259" key="4">
    <source>
        <dbReference type="PROSITE" id="PS01124"/>
    </source>
</evidence>
<evidence type="ECO:0000256" key="1">
    <source>
        <dbReference type="ARBA" id="ARBA00023015"/>
    </source>
</evidence>
<dbReference type="InterPro" id="IPR018060">
    <property type="entry name" value="HTH_AraC"/>
</dbReference>
<keyword evidence="2" id="KW-0238">DNA-binding</keyword>
<reference evidence="5 6" key="1">
    <citation type="submission" date="2019-06" db="EMBL/GenBank/DDBJ databases">
        <title>Flavobacterium sp. MaA-Y11 from geoumgang.</title>
        <authorList>
            <person name="Jeong S."/>
        </authorList>
    </citation>
    <scope>NUCLEOTIDE SEQUENCE [LARGE SCALE GENOMIC DNA]</scope>
    <source>
        <strain evidence="5 6">MaA-Y11</strain>
    </source>
</reference>
<dbReference type="InterPro" id="IPR018062">
    <property type="entry name" value="HTH_AraC-typ_CS"/>
</dbReference>
<accession>A0A501PZ38</accession>
<dbReference type="InterPro" id="IPR053142">
    <property type="entry name" value="PchR_regulatory_protein"/>
</dbReference>
<dbReference type="Gene3D" id="1.10.10.60">
    <property type="entry name" value="Homeodomain-like"/>
    <property type="match status" value="2"/>
</dbReference>
<dbReference type="GO" id="GO:0043565">
    <property type="term" value="F:sequence-specific DNA binding"/>
    <property type="evidence" value="ECO:0007669"/>
    <property type="project" value="InterPro"/>
</dbReference>
<dbReference type="PROSITE" id="PS01124">
    <property type="entry name" value="HTH_ARAC_FAMILY_2"/>
    <property type="match status" value="1"/>
</dbReference>
<proteinExistence type="predicted"/>
<dbReference type="PROSITE" id="PS00041">
    <property type="entry name" value="HTH_ARAC_FAMILY_1"/>
    <property type="match status" value="1"/>
</dbReference>
<sequence>MELNKTPLSVTVPHVLKKFADLLNTEMIGNKVIIPEKFGKGYCAGYILNENIRLLLLDYELKEELILEDPDSDSVGKMLLFKFQGIFPKTEKISAEKPSVLPTALIATRRAGSHIPVHTNTATINIEVSAGYLDGLLNLSGKSTVLQQLLQNTQPLLFEQLIQPALQKIVDEILMSTTFGTFELYFLRIKTEELICRLLMELEKREENQLYALNGNDIRILYTIREQILEHLDIPPVINELSAEANMSPTKLKRLFKQVFGNSIFNYYQEFRMKEAARLLKDEKLSVSEVGYQLGFTNLSHFTRLFEKHIGLKPKKYSMFE</sequence>
<comment type="caution">
    <text evidence="5">The sequence shown here is derived from an EMBL/GenBank/DDBJ whole genome shotgun (WGS) entry which is preliminary data.</text>
</comment>
<dbReference type="GO" id="GO:0003700">
    <property type="term" value="F:DNA-binding transcription factor activity"/>
    <property type="evidence" value="ECO:0007669"/>
    <property type="project" value="InterPro"/>
</dbReference>
<name>A0A501PZ38_9FLAO</name>
<gene>
    <name evidence="5" type="ORF">FJA49_16745</name>
</gene>
<organism evidence="5 6">
    <name type="scientific">Flavobacterium microcysteis</name>
    <dbReference type="NCBI Taxonomy" id="2596891"/>
    <lineage>
        <taxon>Bacteria</taxon>
        <taxon>Pseudomonadati</taxon>
        <taxon>Bacteroidota</taxon>
        <taxon>Flavobacteriia</taxon>
        <taxon>Flavobacteriales</taxon>
        <taxon>Flavobacteriaceae</taxon>
        <taxon>Flavobacterium</taxon>
    </lineage>
</organism>
<dbReference type="SMART" id="SM00342">
    <property type="entry name" value="HTH_ARAC"/>
    <property type="match status" value="1"/>
</dbReference>
<dbReference type="PANTHER" id="PTHR47893:SF1">
    <property type="entry name" value="REGULATORY PROTEIN PCHR"/>
    <property type="match status" value="1"/>
</dbReference>
<dbReference type="InterPro" id="IPR020449">
    <property type="entry name" value="Tscrpt_reg_AraC-type_HTH"/>
</dbReference>
<keyword evidence="3" id="KW-0804">Transcription</keyword>
<evidence type="ECO:0000313" key="6">
    <source>
        <dbReference type="Proteomes" id="UP000319175"/>
    </source>
</evidence>
<dbReference type="SUPFAM" id="SSF46689">
    <property type="entry name" value="Homeodomain-like"/>
    <property type="match status" value="2"/>
</dbReference>
<dbReference type="PANTHER" id="PTHR47893">
    <property type="entry name" value="REGULATORY PROTEIN PCHR"/>
    <property type="match status" value="1"/>
</dbReference>
<evidence type="ECO:0000256" key="2">
    <source>
        <dbReference type="ARBA" id="ARBA00023125"/>
    </source>
</evidence>
<dbReference type="RefSeq" id="WP_140002359.1">
    <property type="nucleotide sequence ID" value="NZ_VFJE01000056.1"/>
</dbReference>
<feature type="domain" description="HTH araC/xylS-type" evidence="4">
    <location>
        <begin position="222"/>
        <end position="320"/>
    </location>
</feature>
<dbReference type="EMBL" id="VFJE01000056">
    <property type="protein sequence ID" value="TPD65829.1"/>
    <property type="molecule type" value="Genomic_DNA"/>
</dbReference>
<dbReference type="PRINTS" id="PR00032">
    <property type="entry name" value="HTHARAC"/>
</dbReference>
<evidence type="ECO:0000256" key="3">
    <source>
        <dbReference type="ARBA" id="ARBA00023163"/>
    </source>
</evidence>
<dbReference type="InterPro" id="IPR009057">
    <property type="entry name" value="Homeodomain-like_sf"/>
</dbReference>
<dbReference type="AlphaFoldDB" id="A0A501PZ38"/>